<protein>
    <submittedName>
        <fullName evidence="2">CorA metal ion transporter</fullName>
    </submittedName>
</protein>
<accession>A0AAN7WHZ9</accession>
<feature type="region of interest" description="Disordered" evidence="1">
    <location>
        <begin position="346"/>
        <end position="381"/>
    </location>
</feature>
<feature type="compositionally biased region" description="Basic and acidic residues" evidence="1">
    <location>
        <begin position="131"/>
        <end position="141"/>
    </location>
</feature>
<feature type="region of interest" description="Disordered" evidence="1">
    <location>
        <begin position="254"/>
        <end position="288"/>
    </location>
</feature>
<comment type="caution">
    <text evidence="2">The sequence shown here is derived from an EMBL/GenBank/DDBJ whole genome shotgun (WGS) entry which is preliminary data.</text>
</comment>
<evidence type="ECO:0000313" key="2">
    <source>
        <dbReference type="EMBL" id="KAK5705472.1"/>
    </source>
</evidence>
<gene>
    <name evidence="2" type="primary">MNR2</name>
    <name evidence="2" type="ORF">LTR97_002590</name>
</gene>
<feature type="compositionally biased region" description="Pro residues" evidence="1">
    <location>
        <begin position="270"/>
        <end position="281"/>
    </location>
</feature>
<feature type="region of interest" description="Disordered" evidence="1">
    <location>
        <begin position="498"/>
        <end position="519"/>
    </location>
</feature>
<feature type="compositionally biased region" description="Basic and acidic residues" evidence="1">
    <location>
        <begin position="254"/>
        <end position="269"/>
    </location>
</feature>
<feature type="compositionally biased region" description="Basic and acidic residues" evidence="1">
    <location>
        <begin position="191"/>
        <end position="216"/>
    </location>
</feature>
<feature type="region of interest" description="Disordered" evidence="1">
    <location>
        <begin position="85"/>
        <end position="216"/>
    </location>
</feature>
<sequence>MDPFNHSRRSWTDDGVHYTMETATYTSPGMSFSATGSSAGGLFDGFAGQSSSRHPLSGMVGAGLLGTAAGLLGAISGLHNASQPRNVYQSRNERRVPFEESDGDSEYEEELAYGDGYASGSERRRRSVLSRFKDRLSDNNRKIPQSQETIPRRSRSRRHPSSNAEPPVQLDEDEDDAYDKRHQQSNFSQIRNDETSRRTVERLREEARRSRKDLERASRQQNVNIGLLQAFLDKVKECEQALATAEEALRTKEIRKEGSRYQAREEHYTRPPPRSRAPPTLPDETDNPFGPAYPLFADSESLHGDPFGNNLFFGAFNGRPFGAYGSSPLLGGDINHLFGMPSGFQRAEPRTKRPRFSSANSGPQPSFAAFMTPSAPRPPATLLQPEEAKRLFKTYNDSWNALSPMDASIPFPARGLKASALLTLDTLWAPTISSPLSTWSEEAIMQANVQAFYLRVADLVPQYTEVGGRVAMGYDKTRASPAQVKQLLDMLKKEKTRWHSDRLGRRNSGRAGPNEALQSDPRARAVFHAVCELMEATQ</sequence>
<feature type="compositionally biased region" description="Acidic residues" evidence="1">
    <location>
        <begin position="99"/>
        <end position="112"/>
    </location>
</feature>
<name>A0AAN7WHZ9_9PEZI</name>
<evidence type="ECO:0000313" key="3">
    <source>
        <dbReference type="Proteomes" id="UP001310594"/>
    </source>
</evidence>
<proteinExistence type="predicted"/>
<dbReference type="Proteomes" id="UP001310594">
    <property type="component" value="Unassembled WGS sequence"/>
</dbReference>
<reference evidence="2" key="1">
    <citation type="submission" date="2023-08" db="EMBL/GenBank/DDBJ databases">
        <title>Black Yeasts Isolated from many extreme environments.</title>
        <authorList>
            <person name="Coleine C."/>
            <person name="Stajich J.E."/>
            <person name="Selbmann L."/>
        </authorList>
    </citation>
    <scope>NUCLEOTIDE SEQUENCE</scope>
    <source>
        <strain evidence="2">CCFEE 5810</strain>
    </source>
</reference>
<evidence type="ECO:0000256" key="1">
    <source>
        <dbReference type="SAM" id="MobiDB-lite"/>
    </source>
</evidence>
<dbReference type="AlphaFoldDB" id="A0AAN7WHZ9"/>
<dbReference type="EMBL" id="JAVRQU010000003">
    <property type="protein sequence ID" value="KAK5705472.1"/>
    <property type="molecule type" value="Genomic_DNA"/>
</dbReference>
<organism evidence="2 3">
    <name type="scientific">Elasticomyces elasticus</name>
    <dbReference type="NCBI Taxonomy" id="574655"/>
    <lineage>
        <taxon>Eukaryota</taxon>
        <taxon>Fungi</taxon>
        <taxon>Dikarya</taxon>
        <taxon>Ascomycota</taxon>
        <taxon>Pezizomycotina</taxon>
        <taxon>Dothideomycetes</taxon>
        <taxon>Dothideomycetidae</taxon>
        <taxon>Mycosphaerellales</taxon>
        <taxon>Teratosphaeriaceae</taxon>
        <taxon>Elasticomyces</taxon>
    </lineage>
</organism>